<evidence type="ECO:0000256" key="1">
    <source>
        <dbReference type="ARBA" id="ARBA00023172"/>
    </source>
</evidence>
<name>A0A177KIA2_9BACI</name>
<dbReference type="GO" id="GO:0003677">
    <property type="term" value="F:DNA binding"/>
    <property type="evidence" value="ECO:0007669"/>
    <property type="project" value="InterPro"/>
</dbReference>
<dbReference type="EMBL" id="LQWZ01000036">
    <property type="protein sequence ID" value="OAH53128.1"/>
    <property type="molecule type" value="Genomic_DNA"/>
</dbReference>
<dbReference type="Gene3D" id="1.10.443.10">
    <property type="entry name" value="Intergrase catalytic core"/>
    <property type="match status" value="1"/>
</dbReference>
<accession>A0A177KIA2</accession>
<dbReference type="InterPro" id="IPR011010">
    <property type="entry name" value="DNA_brk_join_enz"/>
</dbReference>
<dbReference type="InterPro" id="IPR002104">
    <property type="entry name" value="Integrase_catalytic"/>
</dbReference>
<dbReference type="RefSeq" id="WP_018395656.1">
    <property type="nucleotide sequence ID" value="NZ_LQWZ01000036.1"/>
</dbReference>
<dbReference type="GO" id="GO:0006310">
    <property type="term" value="P:DNA recombination"/>
    <property type="evidence" value="ECO:0007669"/>
    <property type="project" value="UniProtKB-KW"/>
</dbReference>
<proteinExistence type="predicted"/>
<protein>
    <recommendedName>
        <fullName evidence="2">Tyr recombinase domain-containing protein</fullName>
    </recommendedName>
</protein>
<dbReference type="SUPFAM" id="SSF56349">
    <property type="entry name" value="DNA breaking-rejoining enzymes"/>
    <property type="match status" value="1"/>
</dbReference>
<feature type="domain" description="Tyr recombinase" evidence="2">
    <location>
        <begin position="55"/>
        <end position="124"/>
    </location>
</feature>
<evidence type="ECO:0000313" key="3">
    <source>
        <dbReference type="EMBL" id="OAH53128.1"/>
    </source>
</evidence>
<gene>
    <name evidence="3" type="ORF">AWH48_12290</name>
</gene>
<evidence type="ECO:0000313" key="4">
    <source>
        <dbReference type="Proteomes" id="UP000077271"/>
    </source>
</evidence>
<dbReference type="InterPro" id="IPR013762">
    <property type="entry name" value="Integrase-like_cat_sf"/>
</dbReference>
<keyword evidence="1" id="KW-0233">DNA recombination</keyword>
<reference evidence="3 4" key="1">
    <citation type="submission" date="2016-01" db="EMBL/GenBank/DDBJ databases">
        <title>Investigation of taxonomic status of Bacillus aminovorans.</title>
        <authorList>
            <person name="Verma A."/>
            <person name="Pal Y."/>
            <person name="Krishnamurthi S."/>
        </authorList>
    </citation>
    <scope>NUCLEOTIDE SEQUENCE [LARGE SCALE GENOMIC DNA]</scope>
    <source>
        <strain evidence="3 4">DSM 4337</strain>
    </source>
</reference>
<dbReference type="PROSITE" id="PS51898">
    <property type="entry name" value="TYR_RECOMBINASE"/>
    <property type="match status" value="1"/>
</dbReference>
<sequence length="124" mass="15025">MLIIFEVFEKDKNQQVTYIYSLYNYIEITSWGFPRVFSCDCYFQIHVPLPKRSNDEITVWDTEQVEHFMTYSKKHRFYTVYLIAVLTGMRKGEILGLRWKDIGFEEKILYIRQIYDLKAVQSWG</sequence>
<organism evidence="3 4">
    <name type="scientific">Domibacillus aminovorans</name>
    <dbReference type="NCBI Taxonomy" id="29332"/>
    <lineage>
        <taxon>Bacteria</taxon>
        <taxon>Bacillati</taxon>
        <taxon>Bacillota</taxon>
        <taxon>Bacilli</taxon>
        <taxon>Bacillales</taxon>
        <taxon>Bacillaceae</taxon>
        <taxon>Domibacillus</taxon>
    </lineage>
</organism>
<dbReference type="Pfam" id="PF00589">
    <property type="entry name" value="Phage_integrase"/>
    <property type="match status" value="1"/>
</dbReference>
<dbReference type="Proteomes" id="UP000077271">
    <property type="component" value="Unassembled WGS sequence"/>
</dbReference>
<dbReference type="AlphaFoldDB" id="A0A177KIA2"/>
<dbReference type="GO" id="GO:0015074">
    <property type="term" value="P:DNA integration"/>
    <property type="evidence" value="ECO:0007669"/>
    <property type="project" value="InterPro"/>
</dbReference>
<comment type="caution">
    <text evidence="3">The sequence shown here is derived from an EMBL/GenBank/DDBJ whole genome shotgun (WGS) entry which is preliminary data.</text>
</comment>
<evidence type="ECO:0000259" key="2">
    <source>
        <dbReference type="PROSITE" id="PS51898"/>
    </source>
</evidence>